<reference evidence="3" key="2">
    <citation type="journal article" date="2017" name="Nat. Plants">
        <title>The Aegilops tauschii genome reveals multiple impacts of transposons.</title>
        <authorList>
            <person name="Zhao G."/>
            <person name="Zou C."/>
            <person name="Li K."/>
            <person name="Wang K."/>
            <person name="Li T."/>
            <person name="Gao L."/>
            <person name="Zhang X."/>
            <person name="Wang H."/>
            <person name="Yang Z."/>
            <person name="Liu X."/>
            <person name="Jiang W."/>
            <person name="Mao L."/>
            <person name="Kong X."/>
            <person name="Jiao Y."/>
            <person name="Jia J."/>
        </authorList>
    </citation>
    <scope>NUCLEOTIDE SEQUENCE [LARGE SCALE GENOMIC DNA]</scope>
    <source>
        <strain evidence="3">cv. AL8/78</strain>
    </source>
</reference>
<dbReference type="EnsemblPlants" id="AET6Gv20531900.2">
    <property type="protein sequence ID" value="AET6Gv20531900.2"/>
    <property type="gene ID" value="AET6Gv20531900"/>
</dbReference>
<feature type="transmembrane region" description="Helical" evidence="1">
    <location>
        <begin position="35"/>
        <end position="55"/>
    </location>
</feature>
<keyword evidence="3" id="KW-1185">Reference proteome</keyword>
<keyword evidence="1" id="KW-0472">Membrane</keyword>
<dbReference type="AlphaFoldDB" id="A0A453NXV2"/>
<sequence>GNMLVQDGLQCRVALKSLWKRNHGNSGKANALERAMVAGLGGLNLFGVIILGNLLKQMTMTPGGLISFAAQLFPLLQDICWLLFCNTII</sequence>
<keyword evidence="1" id="KW-0812">Transmembrane</keyword>
<dbReference type="Gramene" id="AET6Gv20531900.2">
    <property type="protein sequence ID" value="AET6Gv20531900.2"/>
    <property type="gene ID" value="AET6Gv20531900"/>
</dbReference>
<proteinExistence type="predicted"/>
<dbReference type="Proteomes" id="UP000015105">
    <property type="component" value="Chromosome 6D"/>
</dbReference>
<name>A0A453NXV2_AEGTS</name>
<evidence type="ECO:0000313" key="3">
    <source>
        <dbReference type="Proteomes" id="UP000015105"/>
    </source>
</evidence>
<keyword evidence="1" id="KW-1133">Transmembrane helix</keyword>
<dbReference type="InterPro" id="IPR044200">
    <property type="entry name" value="At5g03900-like"/>
</dbReference>
<reference evidence="2" key="5">
    <citation type="journal article" date="2021" name="G3 (Bethesda)">
        <title>Aegilops tauschii genome assembly Aet v5.0 features greater sequence contiguity and improved annotation.</title>
        <authorList>
            <person name="Wang L."/>
            <person name="Zhu T."/>
            <person name="Rodriguez J.C."/>
            <person name="Deal K.R."/>
            <person name="Dubcovsky J."/>
            <person name="McGuire P.E."/>
            <person name="Lux T."/>
            <person name="Spannagl M."/>
            <person name="Mayer K.F.X."/>
            <person name="Baldrich P."/>
            <person name="Meyers B.C."/>
            <person name="Huo N."/>
            <person name="Gu Y.Q."/>
            <person name="Zhou H."/>
            <person name="Devos K.M."/>
            <person name="Bennetzen J.L."/>
            <person name="Unver T."/>
            <person name="Budak H."/>
            <person name="Gulick P.J."/>
            <person name="Galiba G."/>
            <person name="Kalapos B."/>
            <person name="Nelson D.R."/>
            <person name="Li P."/>
            <person name="You F.M."/>
            <person name="Luo M.C."/>
            <person name="Dvorak J."/>
        </authorList>
    </citation>
    <scope>NUCLEOTIDE SEQUENCE [LARGE SCALE GENOMIC DNA]</scope>
    <source>
        <strain evidence="2">cv. AL8/78</strain>
    </source>
</reference>
<evidence type="ECO:0000313" key="2">
    <source>
        <dbReference type="EnsemblPlants" id="AET6Gv20531900.2"/>
    </source>
</evidence>
<reference evidence="2" key="3">
    <citation type="journal article" date="2017" name="Nature">
        <title>Genome sequence of the progenitor of the wheat D genome Aegilops tauschii.</title>
        <authorList>
            <person name="Luo M.C."/>
            <person name="Gu Y.Q."/>
            <person name="Puiu D."/>
            <person name="Wang H."/>
            <person name="Twardziok S.O."/>
            <person name="Deal K.R."/>
            <person name="Huo N."/>
            <person name="Zhu T."/>
            <person name="Wang L."/>
            <person name="Wang Y."/>
            <person name="McGuire P.E."/>
            <person name="Liu S."/>
            <person name="Long H."/>
            <person name="Ramasamy R.K."/>
            <person name="Rodriguez J.C."/>
            <person name="Van S.L."/>
            <person name="Yuan L."/>
            <person name="Wang Z."/>
            <person name="Xia Z."/>
            <person name="Xiao L."/>
            <person name="Anderson O.D."/>
            <person name="Ouyang S."/>
            <person name="Liang Y."/>
            <person name="Zimin A.V."/>
            <person name="Pertea G."/>
            <person name="Qi P."/>
            <person name="Bennetzen J.L."/>
            <person name="Dai X."/>
            <person name="Dawson M.W."/>
            <person name="Muller H.G."/>
            <person name="Kugler K."/>
            <person name="Rivarola-Duarte L."/>
            <person name="Spannagl M."/>
            <person name="Mayer K.F.X."/>
            <person name="Lu F.H."/>
            <person name="Bevan M.W."/>
            <person name="Leroy P."/>
            <person name="Li P."/>
            <person name="You F.M."/>
            <person name="Sun Q."/>
            <person name="Liu Z."/>
            <person name="Lyons E."/>
            <person name="Wicker T."/>
            <person name="Salzberg S.L."/>
            <person name="Devos K.M."/>
            <person name="Dvorak J."/>
        </authorList>
    </citation>
    <scope>NUCLEOTIDE SEQUENCE [LARGE SCALE GENOMIC DNA]</scope>
    <source>
        <strain evidence="2">cv. AL8/78</strain>
    </source>
</reference>
<organism evidence="2 3">
    <name type="scientific">Aegilops tauschii subsp. strangulata</name>
    <name type="common">Goatgrass</name>
    <dbReference type="NCBI Taxonomy" id="200361"/>
    <lineage>
        <taxon>Eukaryota</taxon>
        <taxon>Viridiplantae</taxon>
        <taxon>Streptophyta</taxon>
        <taxon>Embryophyta</taxon>
        <taxon>Tracheophyta</taxon>
        <taxon>Spermatophyta</taxon>
        <taxon>Magnoliopsida</taxon>
        <taxon>Liliopsida</taxon>
        <taxon>Poales</taxon>
        <taxon>Poaceae</taxon>
        <taxon>BOP clade</taxon>
        <taxon>Pooideae</taxon>
        <taxon>Triticodae</taxon>
        <taxon>Triticeae</taxon>
        <taxon>Triticinae</taxon>
        <taxon>Aegilops</taxon>
    </lineage>
</organism>
<reference evidence="3" key="1">
    <citation type="journal article" date="2014" name="Science">
        <title>Ancient hybridizations among the ancestral genomes of bread wheat.</title>
        <authorList>
            <consortium name="International Wheat Genome Sequencing Consortium,"/>
            <person name="Marcussen T."/>
            <person name="Sandve S.R."/>
            <person name="Heier L."/>
            <person name="Spannagl M."/>
            <person name="Pfeifer M."/>
            <person name="Jakobsen K.S."/>
            <person name="Wulff B.B."/>
            <person name="Steuernagel B."/>
            <person name="Mayer K.F."/>
            <person name="Olsen O.A."/>
        </authorList>
    </citation>
    <scope>NUCLEOTIDE SEQUENCE [LARGE SCALE GENOMIC DNA]</scope>
    <source>
        <strain evidence="3">cv. AL8/78</strain>
    </source>
</reference>
<dbReference type="PANTHER" id="PTHR47380:SF4">
    <property type="entry name" value="OS02G0533000 PROTEIN"/>
    <property type="match status" value="1"/>
</dbReference>
<reference evidence="2" key="4">
    <citation type="submission" date="2019-03" db="UniProtKB">
        <authorList>
            <consortium name="EnsemblPlants"/>
        </authorList>
    </citation>
    <scope>IDENTIFICATION</scope>
</reference>
<accession>A0A453NXV2</accession>
<dbReference type="PANTHER" id="PTHR47380">
    <property type="entry name" value="OS02G0533000 PROTEIN"/>
    <property type="match status" value="1"/>
</dbReference>
<dbReference type="GO" id="GO:0009941">
    <property type="term" value="C:chloroplast envelope"/>
    <property type="evidence" value="ECO:0007669"/>
    <property type="project" value="TreeGrafter"/>
</dbReference>
<evidence type="ECO:0000256" key="1">
    <source>
        <dbReference type="SAM" id="Phobius"/>
    </source>
</evidence>
<protein>
    <submittedName>
        <fullName evidence="2">Uncharacterized protein</fullName>
    </submittedName>
</protein>